<organism evidence="1 2">
    <name type="scientific">Allacma fusca</name>
    <dbReference type="NCBI Taxonomy" id="39272"/>
    <lineage>
        <taxon>Eukaryota</taxon>
        <taxon>Metazoa</taxon>
        <taxon>Ecdysozoa</taxon>
        <taxon>Arthropoda</taxon>
        <taxon>Hexapoda</taxon>
        <taxon>Collembola</taxon>
        <taxon>Symphypleona</taxon>
        <taxon>Sminthuridae</taxon>
        <taxon>Allacma</taxon>
    </lineage>
</organism>
<dbReference type="EMBL" id="CAJVCH010229041">
    <property type="protein sequence ID" value="CAG7732321.1"/>
    <property type="molecule type" value="Genomic_DNA"/>
</dbReference>
<gene>
    <name evidence="1" type="ORF">AFUS01_LOCUS20843</name>
</gene>
<proteinExistence type="predicted"/>
<accession>A0A8J2PCY0</accession>
<dbReference type="AlphaFoldDB" id="A0A8J2PCY0"/>
<keyword evidence="2" id="KW-1185">Reference proteome</keyword>
<dbReference type="OrthoDB" id="6776294at2759"/>
<reference evidence="1" key="1">
    <citation type="submission" date="2021-06" db="EMBL/GenBank/DDBJ databases">
        <authorList>
            <person name="Hodson N. C."/>
            <person name="Mongue J. A."/>
            <person name="Jaron S. K."/>
        </authorList>
    </citation>
    <scope>NUCLEOTIDE SEQUENCE</scope>
</reference>
<dbReference type="Proteomes" id="UP000708208">
    <property type="component" value="Unassembled WGS sequence"/>
</dbReference>
<evidence type="ECO:0000313" key="1">
    <source>
        <dbReference type="EMBL" id="CAG7732321.1"/>
    </source>
</evidence>
<name>A0A8J2PCY0_9HEXA</name>
<evidence type="ECO:0000313" key="2">
    <source>
        <dbReference type="Proteomes" id="UP000708208"/>
    </source>
</evidence>
<protein>
    <submittedName>
        <fullName evidence="1">Uncharacterized protein</fullName>
    </submittedName>
</protein>
<sequence>MSYLTIFLAREGGNNAKECTERVLGRLITNELALRYNWVGKQFKERINKLPITKTSIPAIVKDAVHVVLPTANCLDIEETMKSWLRNAKSRIKILPQDG</sequence>
<comment type="caution">
    <text evidence="1">The sequence shown here is derived from an EMBL/GenBank/DDBJ whole genome shotgun (WGS) entry which is preliminary data.</text>
</comment>